<comment type="caution">
    <text evidence="3">The sequence shown here is derived from an EMBL/GenBank/DDBJ whole genome shotgun (WGS) entry which is preliminary data.</text>
</comment>
<dbReference type="AlphaFoldDB" id="A0A8H3IYT9"/>
<feature type="compositionally biased region" description="Low complexity" evidence="1">
    <location>
        <begin position="542"/>
        <end position="555"/>
    </location>
</feature>
<accession>A0A8H3IYT9</accession>
<dbReference type="Proteomes" id="UP000664521">
    <property type="component" value="Unassembled WGS sequence"/>
</dbReference>
<feature type="chain" id="PRO_5034001465" description="Stress response protein ish1" evidence="2">
    <location>
        <begin position="21"/>
        <end position="566"/>
    </location>
</feature>
<dbReference type="OrthoDB" id="2527403at2759"/>
<evidence type="ECO:0000313" key="4">
    <source>
        <dbReference type="Proteomes" id="UP000664521"/>
    </source>
</evidence>
<sequence length="566" mass="61339">MRFSLSSALVVALAAESAVASTWWSGSAGKAVYNKWHETELERWLGDHNIPYPTPADRKDLENLVKSNWESKTSSPYTDWEPSQLQSYIKSQGQAVKKGTESNKESLVSQVKGYWSGAADSTTKSYDNVKDWIFDSWTDSQLKSFLDKNGVPAPQPRKRDSLITAARQNYESIAKKLGQTAAYPGNWLYETWSESDLKEFLDERGVPVPQPTTRDKLIASVRRNSRLSAQSIKDSAASASASANAAKQSLSDALLDSWSDSQIKDWADKNGIKVPQGSKRNELVALAKKHRNSLTGDNIASSASSAFGAATSAAGNEYAKASDDLSLKSGSTFDEAIGTWSDSRLKAFLDARGVPVPQAGKKDELVKQVRLNKHKAATGWSAWTFDTWSTENLKNWLTTQNSKAANKAGASRDDLLKQAQDSYASASKSGGGSYASVTSYLASATDAAKENTFDTWSESELKSYLDTYGIPNYQGSTTNELRALARRNANYFRYGTSTPQEGLLARIQGGAQWVLSQLKIGASSGSKEAGSRSEKAADAVKEGATAATNRAGEAAQKAGDKIKEEL</sequence>
<evidence type="ECO:0000256" key="1">
    <source>
        <dbReference type="SAM" id="MobiDB-lite"/>
    </source>
</evidence>
<proteinExistence type="predicted"/>
<evidence type="ECO:0000256" key="2">
    <source>
        <dbReference type="SAM" id="SignalP"/>
    </source>
</evidence>
<keyword evidence="4" id="KW-1185">Reference proteome</keyword>
<evidence type="ECO:0008006" key="5">
    <source>
        <dbReference type="Google" id="ProtNLM"/>
    </source>
</evidence>
<dbReference type="Pfam" id="PF10281">
    <property type="entry name" value="Ish1"/>
    <property type="match status" value="7"/>
</dbReference>
<feature type="compositionally biased region" description="Basic and acidic residues" evidence="1">
    <location>
        <begin position="529"/>
        <end position="541"/>
    </location>
</feature>
<protein>
    <recommendedName>
        <fullName evidence="5">Stress response protein ish1</fullName>
    </recommendedName>
</protein>
<feature type="signal peptide" evidence="2">
    <location>
        <begin position="1"/>
        <end position="20"/>
    </location>
</feature>
<dbReference type="EMBL" id="CAJPDS010000078">
    <property type="protein sequence ID" value="CAF9934895.1"/>
    <property type="molecule type" value="Genomic_DNA"/>
</dbReference>
<evidence type="ECO:0000313" key="3">
    <source>
        <dbReference type="EMBL" id="CAF9934895.1"/>
    </source>
</evidence>
<feature type="region of interest" description="Disordered" evidence="1">
    <location>
        <begin position="522"/>
        <end position="566"/>
    </location>
</feature>
<dbReference type="InterPro" id="IPR018803">
    <property type="entry name" value="Ish1/Msc1-like"/>
</dbReference>
<name>A0A8H3IYT9_9LECA</name>
<gene>
    <name evidence="3" type="ORF">HETSPECPRED_009398</name>
</gene>
<keyword evidence="2" id="KW-0732">Signal</keyword>
<reference evidence="3" key="1">
    <citation type="submission" date="2021-03" db="EMBL/GenBank/DDBJ databases">
        <authorList>
            <person name="Tagirdzhanova G."/>
        </authorList>
    </citation>
    <scope>NUCLEOTIDE SEQUENCE</scope>
</reference>
<organism evidence="3 4">
    <name type="scientific">Heterodermia speciosa</name>
    <dbReference type="NCBI Taxonomy" id="116794"/>
    <lineage>
        <taxon>Eukaryota</taxon>
        <taxon>Fungi</taxon>
        <taxon>Dikarya</taxon>
        <taxon>Ascomycota</taxon>
        <taxon>Pezizomycotina</taxon>
        <taxon>Lecanoromycetes</taxon>
        <taxon>OSLEUM clade</taxon>
        <taxon>Lecanoromycetidae</taxon>
        <taxon>Caliciales</taxon>
        <taxon>Physciaceae</taxon>
        <taxon>Heterodermia</taxon>
    </lineage>
</organism>